<feature type="non-terminal residue" evidence="7">
    <location>
        <position position="1"/>
    </location>
</feature>
<dbReference type="OrthoDB" id="442460at2759"/>
<dbReference type="GO" id="GO:0070139">
    <property type="term" value="F:SUMO-specific endopeptidase activity"/>
    <property type="evidence" value="ECO:0007669"/>
    <property type="project" value="TreeGrafter"/>
</dbReference>
<dbReference type="InParanoid" id="A0A067N268"/>
<dbReference type="Pfam" id="PF02902">
    <property type="entry name" value="Peptidase_C48"/>
    <property type="match status" value="1"/>
</dbReference>
<dbReference type="InterPro" id="IPR003653">
    <property type="entry name" value="Peptidase_C48_C"/>
</dbReference>
<keyword evidence="2" id="KW-0597">Phosphoprotein</keyword>
<evidence type="ECO:0000256" key="3">
    <source>
        <dbReference type="ARBA" id="ARBA00022670"/>
    </source>
</evidence>
<keyword evidence="8" id="KW-1185">Reference proteome</keyword>
<dbReference type="PANTHER" id="PTHR46896">
    <property type="entry name" value="SENTRIN-SPECIFIC PROTEASE"/>
    <property type="match status" value="1"/>
</dbReference>
<dbReference type="EMBL" id="KL198017">
    <property type="protein sequence ID" value="KDQ21060.1"/>
    <property type="molecule type" value="Genomic_DNA"/>
</dbReference>
<dbReference type="InterPro" id="IPR038765">
    <property type="entry name" value="Papain-like_cys_pep_sf"/>
</dbReference>
<dbReference type="HOGENOM" id="CLU_188059_0_0_1"/>
<dbReference type="STRING" id="930990.A0A067N268"/>
<dbReference type="Gene3D" id="3.40.395.10">
    <property type="entry name" value="Adenoviral Proteinase, Chain A"/>
    <property type="match status" value="1"/>
</dbReference>
<evidence type="ECO:0000256" key="1">
    <source>
        <dbReference type="ARBA" id="ARBA00005234"/>
    </source>
</evidence>
<reference evidence="8" key="1">
    <citation type="journal article" date="2014" name="Proc. Natl. Acad. Sci. U.S.A.">
        <title>Extensive sampling of basidiomycete genomes demonstrates inadequacy of the white-rot/brown-rot paradigm for wood decay fungi.</title>
        <authorList>
            <person name="Riley R."/>
            <person name="Salamov A.A."/>
            <person name="Brown D.W."/>
            <person name="Nagy L.G."/>
            <person name="Floudas D."/>
            <person name="Held B.W."/>
            <person name="Levasseur A."/>
            <person name="Lombard V."/>
            <person name="Morin E."/>
            <person name="Otillar R."/>
            <person name="Lindquist E.A."/>
            <person name="Sun H."/>
            <person name="LaButti K.M."/>
            <person name="Schmutz J."/>
            <person name="Jabbour D."/>
            <person name="Luo H."/>
            <person name="Baker S.E."/>
            <person name="Pisabarro A.G."/>
            <person name="Walton J.D."/>
            <person name="Blanchette R.A."/>
            <person name="Henrissat B."/>
            <person name="Martin F."/>
            <person name="Cullen D."/>
            <person name="Hibbett D.S."/>
            <person name="Grigoriev I.V."/>
        </authorList>
    </citation>
    <scope>NUCLEOTIDE SEQUENCE [LARGE SCALE GENOMIC DNA]</scope>
    <source>
        <strain evidence="8">FD-172 SS1</strain>
    </source>
</reference>
<evidence type="ECO:0000313" key="7">
    <source>
        <dbReference type="EMBL" id="KDQ21060.1"/>
    </source>
</evidence>
<dbReference type="AlphaFoldDB" id="A0A067N268"/>
<evidence type="ECO:0000256" key="2">
    <source>
        <dbReference type="ARBA" id="ARBA00022553"/>
    </source>
</evidence>
<protein>
    <recommendedName>
        <fullName evidence="6">Ubiquitin-like protease family profile domain-containing protein</fullName>
    </recommendedName>
</protein>
<dbReference type="Proteomes" id="UP000027195">
    <property type="component" value="Unassembled WGS sequence"/>
</dbReference>
<dbReference type="GO" id="GO:0016926">
    <property type="term" value="P:protein desumoylation"/>
    <property type="evidence" value="ECO:0007669"/>
    <property type="project" value="TreeGrafter"/>
</dbReference>
<feature type="domain" description="Ubiquitin-like protease family profile" evidence="6">
    <location>
        <begin position="26"/>
        <end position="68"/>
    </location>
</feature>
<dbReference type="InterPro" id="IPR051947">
    <property type="entry name" value="Sentrin-specific_protease"/>
</dbReference>
<keyword evidence="3" id="KW-0645">Protease</keyword>
<dbReference type="GO" id="GO:0006508">
    <property type="term" value="P:proteolysis"/>
    <property type="evidence" value="ECO:0007669"/>
    <property type="project" value="UniProtKB-KW"/>
</dbReference>
<evidence type="ECO:0000256" key="4">
    <source>
        <dbReference type="ARBA" id="ARBA00022786"/>
    </source>
</evidence>
<comment type="similarity">
    <text evidence="1">Belongs to the peptidase C48 family.</text>
</comment>
<evidence type="ECO:0000313" key="8">
    <source>
        <dbReference type="Proteomes" id="UP000027195"/>
    </source>
</evidence>
<gene>
    <name evidence="7" type="ORF">BOTBODRAFT_100243</name>
</gene>
<keyword evidence="4" id="KW-0833">Ubl conjugation pathway</keyword>
<evidence type="ECO:0000259" key="6">
    <source>
        <dbReference type="Pfam" id="PF02902"/>
    </source>
</evidence>
<proteinExistence type="inferred from homology"/>
<organism evidence="7 8">
    <name type="scientific">Botryobasidium botryosum (strain FD-172 SS1)</name>
    <dbReference type="NCBI Taxonomy" id="930990"/>
    <lineage>
        <taxon>Eukaryota</taxon>
        <taxon>Fungi</taxon>
        <taxon>Dikarya</taxon>
        <taxon>Basidiomycota</taxon>
        <taxon>Agaricomycotina</taxon>
        <taxon>Agaricomycetes</taxon>
        <taxon>Cantharellales</taxon>
        <taxon>Botryobasidiaceae</taxon>
        <taxon>Botryobasidium</taxon>
    </lineage>
</organism>
<name>A0A067N268_BOTB1</name>
<accession>A0A067N268</accession>
<dbReference type="GO" id="GO:0005634">
    <property type="term" value="C:nucleus"/>
    <property type="evidence" value="ECO:0007669"/>
    <property type="project" value="TreeGrafter"/>
</dbReference>
<dbReference type="GO" id="GO:0005737">
    <property type="term" value="C:cytoplasm"/>
    <property type="evidence" value="ECO:0007669"/>
    <property type="project" value="TreeGrafter"/>
</dbReference>
<sequence>VLTYPPNEKGSINIHVSELNRLEPGEYLNDTLIEFGLKHWLNSLKENNPELAEDVHVFSSFFYKKLLTKKYIFYSGVFSCASLDSCFII</sequence>
<evidence type="ECO:0000256" key="5">
    <source>
        <dbReference type="ARBA" id="ARBA00022801"/>
    </source>
</evidence>
<dbReference type="PANTHER" id="PTHR46896:SF3">
    <property type="entry name" value="FI06413P-RELATED"/>
    <property type="match status" value="1"/>
</dbReference>
<dbReference type="SUPFAM" id="SSF54001">
    <property type="entry name" value="Cysteine proteinases"/>
    <property type="match status" value="1"/>
</dbReference>
<keyword evidence="5" id="KW-0378">Hydrolase</keyword>